<dbReference type="InterPro" id="IPR017978">
    <property type="entry name" value="GPCR_3_C"/>
</dbReference>
<keyword evidence="10" id="KW-1015">Disulfide bond</keyword>
<evidence type="ECO:0000256" key="9">
    <source>
        <dbReference type="ARBA" id="ARBA00023136"/>
    </source>
</evidence>
<feature type="domain" description="G-protein coupled receptors family 3 profile" evidence="20">
    <location>
        <begin position="409"/>
        <end position="504"/>
    </location>
</feature>
<feature type="chain" id="PRO_5021359439" evidence="19">
    <location>
        <begin position="18"/>
        <end position="510"/>
    </location>
</feature>
<dbReference type="Pfam" id="PF22572">
    <property type="entry name" value="GPR158_179_EC"/>
    <property type="match status" value="1"/>
</dbReference>
<name>A0A4Z2BWJ5_9TELE</name>
<feature type="transmembrane region" description="Helical" evidence="18">
    <location>
        <begin position="399"/>
        <end position="423"/>
    </location>
</feature>
<proteinExistence type="inferred from homology"/>
<dbReference type="Gene3D" id="3.30.450.20">
    <property type="entry name" value="PAS domain"/>
    <property type="match status" value="1"/>
</dbReference>
<evidence type="ECO:0000256" key="15">
    <source>
        <dbReference type="ARBA" id="ARBA00023273"/>
    </source>
</evidence>
<dbReference type="PANTHER" id="PTHR32546:SF11">
    <property type="entry name" value="G-PROTEIN COUPLED RECEPTOR 158-RELATED"/>
    <property type="match status" value="1"/>
</dbReference>
<keyword evidence="3" id="KW-1003">Cell membrane</keyword>
<reference evidence="22 23" key="1">
    <citation type="submission" date="2019-04" db="EMBL/GenBank/DDBJ databases">
        <title>The sequence and de novo assembly of Takifugu bimaculatus genome using PacBio and Hi-C technologies.</title>
        <authorList>
            <person name="Xu P."/>
            <person name="Liu B."/>
            <person name="Zhou Z."/>
        </authorList>
    </citation>
    <scope>NUCLEOTIDE SEQUENCE [LARGE SCALE GENOMIC DNA]</scope>
    <source>
        <strain evidence="22">TB-2018</strain>
        <tissue evidence="22">Muscle</tissue>
    </source>
</reference>
<dbReference type="Pfam" id="PF00003">
    <property type="entry name" value="7tm_3"/>
    <property type="match status" value="1"/>
</dbReference>
<feature type="transmembrane region" description="Helical" evidence="18">
    <location>
        <begin position="485"/>
        <end position="507"/>
    </location>
</feature>
<evidence type="ECO:0000256" key="10">
    <source>
        <dbReference type="ARBA" id="ARBA00023157"/>
    </source>
</evidence>
<keyword evidence="13" id="KW-0807">Transducer</keyword>
<feature type="signal peptide" evidence="19">
    <location>
        <begin position="1"/>
        <end position="17"/>
    </location>
</feature>
<keyword evidence="7" id="KW-0770">Synapse</keyword>
<evidence type="ECO:0000313" key="23">
    <source>
        <dbReference type="Proteomes" id="UP000516260"/>
    </source>
</evidence>
<evidence type="ECO:0000256" key="14">
    <source>
        <dbReference type="ARBA" id="ARBA00023257"/>
    </source>
</evidence>
<evidence type="ECO:0000256" key="12">
    <source>
        <dbReference type="ARBA" id="ARBA00023180"/>
    </source>
</evidence>
<evidence type="ECO:0000256" key="6">
    <source>
        <dbReference type="ARBA" id="ARBA00022989"/>
    </source>
</evidence>
<evidence type="ECO:0000256" key="5">
    <source>
        <dbReference type="ARBA" id="ARBA00022729"/>
    </source>
</evidence>
<evidence type="ECO:0000259" key="21">
    <source>
        <dbReference type="Pfam" id="PF22572"/>
    </source>
</evidence>
<comment type="subcellular location">
    <subcellularLocation>
        <location evidence="1">Cell projection</location>
        <location evidence="1">Neuron projection</location>
    </subcellularLocation>
    <subcellularLocation>
        <location evidence="16">Postsynaptic cell membrane</location>
        <topology evidence="16">Multi-pass membrane protein</topology>
    </subcellularLocation>
</comment>
<evidence type="ECO:0000256" key="17">
    <source>
        <dbReference type="SAM" id="MobiDB-lite"/>
    </source>
</evidence>
<dbReference type="PANTHER" id="PTHR32546">
    <property type="entry name" value="G-PROTEIN COUPLED RECEPTOR 158-RELATED"/>
    <property type="match status" value="1"/>
</dbReference>
<evidence type="ECO:0000256" key="2">
    <source>
        <dbReference type="ARBA" id="ARBA00007242"/>
    </source>
</evidence>
<dbReference type="GO" id="GO:0004930">
    <property type="term" value="F:G protein-coupled receptor activity"/>
    <property type="evidence" value="ECO:0007669"/>
    <property type="project" value="UniProtKB-KW"/>
</dbReference>
<feature type="region of interest" description="Disordered" evidence="17">
    <location>
        <begin position="26"/>
        <end position="51"/>
    </location>
</feature>
<feature type="compositionally biased region" description="Basic and acidic residues" evidence="17">
    <location>
        <begin position="26"/>
        <end position="38"/>
    </location>
</feature>
<evidence type="ECO:0000256" key="18">
    <source>
        <dbReference type="SAM" id="Phobius"/>
    </source>
</evidence>
<gene>
    <name evidence="22" type="ORF">fugu_016130</name>
</gene>
<feature type="domain" description="GPR158/179 extracellular" evidence="21">
    <location>
        <begin position="249"/>
        <end position="344"/>
    </location>
</feature>
<evidence type="ECO:0000256" key="11">
    <source>
        <dbReference type="ARBA" id="ARBA00023170"/>
    </source>
</evidence>
<evidence type="ECO:0000256" key="16">
    <source>
        <dbReference type="ARBA" id="ARBA00034104"/>
    </source>
</evidence>
<dbReference type="GO" id="GO:0043005">
    <property type="term" value="C:neuron projection"/>
    <property type="evidence" value="ECO:0007669"/>
    <property type="project" value="UniProtKB-SubCell"/>
</dbReference>
<evidence type="ECO:0000259" key="20">
    <source>
        <dbReference type="Pfam" id="PF00003"/>
    </source>
</evidence>
<evidence type="ECO:0000256" key="4">
    <source>
        <dbReference type="ARBA" id="ARBA00022692"/>
    </source>
</evidence>
<dbReference type="AlphaFoldDB" id="A0A4Z2BWJ5"/>
<dbReference type="GO" id="GO:0045211">
    <property type="term" value="C:postsynaptic membrane"/>
    <property type="evidence" value="ECO:0007669"/>
    <property type="project" value="UniProtKB-SubCell"/>
</dbReference>
<keyword evidence="4 18" id="KW-0812">Transmembrane</keyword>
<sequence length="510" mass="57044">MAVFRLSLLLQVGLVIGSNLRYPERSAHRGEGTREAADRAQAQRRRLHHPPAVTAELPQKLEERLPKVVAAFLHSGDSTTLQHANCSGRYELTSLRGRSHAVPHRSMSGALDAVLHATNFLNMILQANRSREQSLRRDIEWYHALVRSILEGDSKIHRAVVTFGADASAEGPAVLLQATRAGGEIVLQDLSSVAHRLHNRTADTGWYHDVKDAKKKPGFRKRVLSQDLRSAENSVKRGESFIPDRSHVRWSAPYLECHNGNFVPRWLLTLSAAFYGLKKDLAPVFSGVVRVDISLQDVDIDQCSSDGWFGGTHRCNTTTMECLPIHGHGFVLDKYSCHCKTGFYHPSRLAVNSFARTAAESGPNADEGSSSDCLPCQQGCAYCKDDTPCVAQEDGALRLAVLSFQCLCLLAILLSMVLVYHFRRNKVGILYFQPSVFRCILLRWVRLLGFATVYGTLTLKLYRVLKVFLSRTAQRIPYMTSWRVLRLLGIILLIVCWFLVAWTSAVCEHP</sequence>
<keyword evidence="12" id="KW-0325">Glycoprotein</keyword>
<organism evidence="22 23">
    <name type="scientific">Takifugu bimaculatus</name>
    <dbReference type="NCBI Taxonomy" id="433685"/>
    <lineage>
        <taxon>Eukaryota</taxon>
        <taxon>Metazoa</taxon>
        <taxon>Chordata</taxon>
        <taxon>Craniata</taxon>
        <taxon>Vertebrata</taxon>
        <taxon>Euteleostomi</taxon>
        <taxon>Actinopterygii</taxon>
        <taxon>Neopterygii</taxon>
        <taxon>Teleostei</taxon>
        <taxon>Neoteleostei</taxon>
        <taxon>Acanthomorphata</taxon>
        <taxon>Eupercaria</taxon>
        <taxon>Tetraodontiformes</taxon>
        <taxon>Tetradontoidea</taxon>
        <taxon>Tetraodontidae</taxon>
        <taxon>Takifugu</taxon>
    </lineage>
</organism>
<evidence type="ECO:0000256" key="13">
    <source>
        <dbReference type="ARBA" id="ARBA00023224"/>
    </source>
</evidence>
<keyword evidence="11" id="KW-0675">Receptor</keyword>
<evidence type="ECO:0000256" key="1">
    <source>
        <dbReference type="ARBA" id="ARBA00004487"/>
    </source>
</evidence>
<dbReference type="EMBL" id="SWLE01000009">
    <property type="protein sequence ID" value="TNM96469.1"/>
    <property type="molecule type" value="Genomic_DNA"/>
</dbReference>
<evidence type="ECO:0000313" key="22">
    <source>
        <dbReference type="EMBL" id="TNM96469.1"/>
    </source>
</evidence>
<dbReference type="InterPro" id="IPR054714">
    <property type="entry name" value="GPR158_179_extracellular"/>
</dbReference>
<keyword evidence="15" id="KW-0966">Cell projection</keyword>
<keyword evidence="23" id="KW-1185">Reference proteome</keyword>
<evidence type="ECO:0000256" key="7">
    <source>
        <dbReference type="ARBA" id="ARBA00023018"/>
    </source>
</evidence>
<comment type="similarity">
    <text evidence="2">Belongs to the G-protein coupled receptor 3 family.</text>
</comment>
<keyword evidence="14" id="KW-0628">Postsynaptic cell membrane</keyword>
<protein>
    <submittedName>
        <fullName evidence="22">Uncharacterized protein</fullName>
    </submittedName>
</protein>
<evidence type="ECO:0000256" key="19">
    <source>
        <dbReference type="SAM" id="SignalP"/>
    </source>
</evidence>
<dbReference type="InterPro" id="IPR043458">
    <property type="entry name" value="GPR158/179"/>
</dbReference>
<evidence type="ECO:0000256" key="8">
    <source>
        <dbReference type="ARBA" id="ARBA00023040"/>
    </source>
</evidence>
<keyword evidence="6 18" id="KW-1133">Transmembrane helix</keyword>
<keyword evidence="5 19" id="KW-0732">Signal</keyword>
<keyword evidence="9 18" id="KW-0472">Membrane</keyword>
<evidence type="ECO:0000256" key="3">
    <source>
        <dbReference type="ARBA" id="ARBA00022475"/>
    </source>
</evidence>
<dbReference type="Proteomes" id="UP000516260">
    <property type="component" value="Chromosome 17"/>
</dbReference>
<keyword evidence="8" id="KW-0297">G-protein coupled receptor</keyword>
<accession>A0A4Z2BWJ5</accession>
<comment type="caution">
    <text evidence="22">The sequence shown here is derived from an EMBL/GenBank/DDBJ whole genome shotgun (WGS) entry which is preliminary data.</text>
</comment>